<sequence length="301" mass="31596">MFRVLLAAGVVLRILIPGLTGPTAPAATGQRYWLGTDSSGVALAGRGPFREPRLGGAYGGYFGMIGDWALWQGCGHYRLAWSSADAAAASFDLRRYGRGVGTDGYWFMGGPGVDPRYDGTVGEAAAWGAAQARRALLDLAGSHLQGGVLWMDVELPGSTVFDPVPDNGWNVVYSSTCSPRAVGQVPATLDRAELDGFAGWVRAHSGVRVGVYSSPLVWPAIFGAGPQATVHHLLEWTYTDGTASLARRPEAWCLAGTATCARFFGGVSPTSADAAVWQWSGGGGITNGVGDFDQIDAGRLR</sequence>
<dbReference type="EMBL" id="WJHE01000351">
    <property type="protein sequence ID" value="MST32649.1"/>
    <property type="molecule type" value="Genomic_DNA"/>
</dbReference>
<evidence type="ECO:0000313" key="1">
    <source>
        <dbReference type="EMBL" id="MST32649.1"/>
    </source>
</evidence>
<proteinExistence type="predicted"/>
<dbReference type="Proteomes" id="UP000437736">
    <property type="component" value="Unassembled WGS sequence"/>
</dbReference>
<gene>
    <name evidence="1" type="ORF">GHK86_07935</name>
</gene>
<comment type="caution">
    <text evidence="1">The sequence shown here is derived from an EMBL/GenBank/DDBJ whole genome shotgun (WGS) entry which is preliminary data.</text>
</comment>
<organism evidence="1 2">
    <name type="scientific">Acidiferrimicrobium australe</name>
    <dbReference type="NCBI Taxonomy" id="2664430"/>
    <lineage>
        <taxon>Bacteria</taxon>
        <taxon>Bacillati</taxon>
        <taxon>Actinomycetota</taxon>
        <taxon>Acidimicrobiia</taxon>
        <taxon>Acidimicrobiales</taxon>
        <taxon>Acidimicrobiaceae</taxon>
        <taxon>Acidiferrimicrobium</taxon>
    </lineage>
</organism>
<evidence type="ECO:0000313" key="2">
    <source>
        <dbReference type="Proteomes" id="UP000437736"/>
    </source>
</evidence>
<protein>
    <submittedName>
        <fullName evidence="1">Uncharacterized protein</fullName>
    </submittedName>
</protein>
<accession>A0ABW9QT77</accession>
<keyword evidence="2" id="KW-1185">Reference proteome</keyword>
<name>A0ABW9QT77_9ACTN</name>
<reference evidence="1 2" key="1">
    <citation type="submission" date="2019-11" db="EMBL/GenBank/DDBJ databases">
        <title>Acidiferrimicrobium australis gen. nov., sp. nov., an acidophilic and obligately heterotrophic, member of the Actinobacteria that catalyses dissimilatory oxido- reduction of iron isolated from metal-rich acidic water in Chile.</title>
        <authorList>
            <person name="Gonzalez D."/>
            <person name="Huber K."/>
            <person name="Hedrich S."/>
            <person name="Rojas-Villalobos C."/>
            <person name="Quatrini R."/>
            <person name="Dinamarca M.A."/>
            <person name="Schwarz A."/>
            <person name="Canales C."/>
            <person name="Nancucheo I."/>
        </authorList>
    </citation>
    <scope>NUCLEOTIDE SEQUENCE [LARGE SCALE GENOMIC DNA]</scope>
    <source>
        <strain evidence="1 2">USS-CCA1</strain>
    </source>
</reference>